<dbReference type="InterPro" id="IPR004151">
    <property type="entry name" value="7TM_GPCR_serpentine_rcpt_Sre"/>
</dbReference>
<comment type="caution">
    <text evidence="3">The sequence shown here is derived from an EMBL/GenBank/DDBJ whole genome shotgun (WGS) entry which is preliminary data.</text>
</comment>
<feature type="transmembrane region" description="Helical" evidence="2">
    <location>
        <begin position="145"/>
        <end position="167"/>
    </location>
</feature>
<evidence type="ECO:0000313" key="4">
    <source>
        <dbReference type="Proteomes" id="UP000024635"/>
    </source>
</evidence>
<dbReference type="Proteomes" id="UP000024635">
    <property type="component" value="Unassembled WGS sequence"/>
</dbReference>
<name>A0A016SF19_9BILA</name>
<sequence>MIWVFYVVKSLQCCFLVTVVFVYIYLASIIWRKMVYNTNLTLLLLFLPIPSIVGSSMYSVKDFTHAFGINTTCSDFIIDTVLDMGMSGGVLNLPNLIVDRVAATIYSAQYETKGGQVPWVALSLITTQILLTAGFVALIKTYILTAFAATMIFTTICISSGVLFGFLPRFSRKLHDYHRKRQSSVSIRYQSVENLKAAKLLKVLVAIYVCFYLSETVIFYIFFFIVTDEMLRTSLSVIFNITVIIEILTSIVVVARSHPSLRRALPLFCRRQEVQATYVNTSGDVRSYDGRPLSFSGNCQRDIYFKKLNEFWNQAKLRGV</sequence>
<evidence type="ECO:0000313" key="3">
    <source>
        <dbReference type="EMBL" id="EYB88982.1"/>
    </source>
</evidence>
<dbReference type="OrthoDB" id="5854169at2759"/>
<dbReference type="PANTHER" id="PTHR47521:SF18">
    <property type="entry name" value="G PROTEIN-COUPLED RECEPTOR-RELATED"/>
    <property type="match status" value="1"/>
</dbReference>
<reference evidence="4" key="1">
    <citation type="journal article" date="2015" name="Nat. Genet.">
        <title>The genome and transcriptome of the zoonotic hookworm Ancylostoma ceylanicum identify infection-specific gene families.</title>
        <authorList>
            <person name="Schwarz E.M."/>
            <person name="Hu Y."/>
            <person name="Antoshechkin I."/>
            <person name="Miller M.M."/>
            <person name="Sternberg P.W."/>
            <person name="Aroian R.V."/>
        </authorList>
    </citation>
    <scope>NUCLEOTIDE SEQUENCE</scope>
    <source>
        <strain evidence="4">HY135</strain>
    </source>
</reference>
<dbReference type="InterPro" id="IPR052860">
    <property type="entry name" value="NRL-GPCR1"/>
</dbReference>
<comment type="similarity">
    <text evidence="1">Belongs to the nematode receptor-like protein sre family.</text>
</comment>
<evidence type="ECO:0000256" key="1">
    <source>
        <dbReference type="ARBA" id="ARBA00006803"/>
    </source>
</evidence>
<dbReference type="GO" id="GO:0007606">
    <property type="term" value="P:sensory perception of chemical stimulus"/>
    <property type="evidence" value="ECO:0007669"/>
    <property type="project" value="InterPro"/>
</dbReference>
<keyword evidence="4" id="KW-1185">Reference proteome</keyword>
<proteinExistence type="inferred from homology"/>
<feature type="transmembrane region" description="Helical" evidence="2">
    <location>
        <begin position="203"/>
        <end position="225"/>
    </location>
</feature>
<protein>
    <recommendedName>
        <fullName evidence="5">7TM GPCR serpentine receptor class x (Srx) domain-containing protein</fullName>
    </recommendedName>
</protein>
<dbReference type="GO" id="GO:0016020">
    <property type="term" value="C:membrane"/>
    <property type="evidence" value="ECO:0007669"/>
    <property type="project" value="InterPro"/>
</dbReference>
<keyword evidence="2" id="KW-0472">Membrane</keyword>
<dbReference type="PANTHER" id="PTHR47521">
    <property type="entry name" value="SERPENTINE RECEPTOR, CLASS E (EPSILON)-RELATED"/>
    <property type="match status" value="1"/>
</dbReference>
<feature type="transmembrane region" description="Helical" evidence="2">
    <location>
        <begin position="119"/>
        <end position="139"/>
    </location>
</feature>
<evidence type="ECO:0000256" key="2">
    <source>
        <dbReference type="SAM" id="Phobius"/>
    </source>
</evidence>
<dbReference type="Pfam" id="PF03125">
    <property type="entry name" value="Sre"/>
    <property type="match status" value="1"/>
</dbReference>
<dbReference type="AlphaFoldDB" id="A0A016SF19"/>
<keyword evidence="2" id="KW-0812">Transmembrane</keyword>
<evidence type="ECO:0008006" key="5">
    <source>
        <dbReference type="Google" id="ProtNLM"/>
    </source>
</evidence>
<dbReference type="EMBL" id="JARK01001574">
    <property type="protein sequence ID" value="EYB88982.1"/>
    <property type="molecule type" value="Genomic_DNA"/>
</dbReference>
<feature type="transmembrane region" description="Helical" evidence="2">
    <location>
        <begin position="6"/>
        <end position="28"/>
    </location>
</feature>
<organism evidence="3 4">
    <name type="scientific">Ancylostoma ceylanicum</name>
    <dbReference type="NCBI Taxonomy" id="53326"/>
    <lineage>
        <taxon>Eukaryota</taxon>
        <taxon>Metazoa</taxon>
        <taxon>Ecdysozoa</taxon>
        <taxon>Nematoda</taxon>
        <taxon>Chromadorea</taxon>
        <taxon>Rhabditida</taxon>
        <taxon>Rhabditina</taxon>
        <taxon>Rhabditomorpha</taxon>
        <taxon>Strongyloidea</taxon>
        <taxon>Ancylostomatidae</taxon>
        <taxon>Ancylostomatinae</taxon>
        <taxon>Ancylostoma</taxon>
    </lineage>
</organism>
<keyword evidence="2" id="KW-1133">Transmembrane helix</keyword>
<gene>
    <name evidence="3" type="primary">Acey_s0238.g3283</name>
    <name evidence="3" type="ORF">Y032_0238g3283</name>
</gene>
<accession>A0A016SF19</accession>
<feature type="transmembrane region" description="Helical" evidence="2">
    <location>
        <begin position="40"/>
        <end position="60"/>
    </location>
</feature>
<feature type="transmembrane region" description="Helical" evidence="2">
    <location>
        <begin position="237"/>
        <end position="255"/>
    </location>
</feature>